<proteinExistence type="predicted"/>
<dbReference type="GO" id="GO:0008270">
    <property type="term" value="F:zinc ion binding"/>
    <property type="evidence" value="ECO:0007669"/>
    <property type="project" value="UniProtKB-KW"/>
</dbReference>
<gene>
    <name evidence="5" type="ORF">M427DRAFT_69071</name>
</gene>
<dbReference type="InterPro" id="IPR002893">
    <property type="entry name" value="Znf_MYND"/>
</dbReference>
<keyword evidence="2" id="KW-0863">Zinc-finger</keyword>
<dbReference type="SUPFAM" id="SSF144232">
    <property type="entry name" value="HIT/MYND zinc finger-like"/>
    <property type="match status" value="1"/>
</dbReference>
<evidence type="ECO:0000256" key="1">
    <source>
        <dbReference type="ARBA" id="ARBA00022723"/>
    </source>
</evidence>
<evidence type="ECO:0000256" key="3">
    <source>
        <dbReference type="ARBA" id="ARBA00022833"/>
    </source>
</evidence>
<keyword evidence="3" id="KW-0862">Zinc</keyword>
<feature type="domain" description="MYND-type" evidence="4">
    <location>
        <begin position="155"/>
        <end position="183"/>
    </location>
</feature>
<organism evidence="5 6">
    <name type="scientific">Gonapodya prolifera (strain JEL478)</name>
    <name type="common">Monoblepharis prolifera</name>
    <dbReference type="NCBI Taxonomy" id="1344416"/>
    <lineage>
        <taxon>Eukaryota</taxon>
        <taxon>Fungi</taxon>
        <taxon>Fungi incertae sedis</taxon>
        <taxon>Chytridiomycota</taxon>
        <taxon>Chytridiomycota incertae sedis</taxon>
        <taxon>Monoblepharidomycetes</taxon>
        <taxon>Monoblepharidales</taxon>
        <taxon>Gonapodyaceae</taxon>
        <taxon>Gonapodya</taxon>
    </lineage>
</organism>
<evidence type="ECO:0000259" key="4">
    <source>
        <dbReference type="Pfam" id="PF01753"/>
    </source>
</evidence>
<evidence type="ECO:0000313" key="6">
    <source>
        <dbReference type="Proteomes" id="UP000070544"/>
    </source>
</evidence>
<dbReference type="Proteomes" id="UP000070544">
    <property type="component" value="Unassembled WGS sequence"/>
</dbReference>
<name>A0A139AI86_GONPJ</name>
<keyword evidence="6" id="KW-1185">Reference proteome</keyword>
<dbReference type="OrthoDB" id="2212237at2759"/>
<dbReference type="Pfam" id="PF01753">
    <property type="entry name" value="zf-MYND"/>
    <property type="match status" value="1"/>
</dbReference>
<sequence>MPGYIRFIQAMANSLHTALVDMLKIMPHEESPLVVQFRDDMSILARLTSPEMSLESGTYYAEVVGSNQNFCSTILLAAQSVGKGRFKEQVESSLAAYYFSEVALKSRYGFSLPLGELCWTSDKTTDEVSISCIRSLWKRSLRTEDLESVCAAVGCTNLAPKKTCVRCKMAMYCDATCREAHWSLGELGTGVQMTPAGK</sequence>
<protein>
    <recommendedName>
        <fullName evidence="4">MYND-type domain-containing protein</fullName>
    </recommendedName>
</protein>
<dbReference type="EMBL" id="KQ965752">
    <property type="protein sequence ID" value="KXS16497.1"/>
    <property type="molecule type" value="Genomic_DNA"/>
</dbReference>
<reference evidence="5 6" key="1">
    <citation type="journal article" date="2015" name="Genome Biol. Evol.">
        <title>Phylogenomic analyses indicate that early fungi evolved digesting cell walls of algal ancestors of land plants.</title>
        <authorList>
            <person name="Chang Y."/>
            <person name="Wang S."/>
            <person name="Sekimoto S."/>
            <person name="Aerts A.L."/>
            <person name="Choi C."/>
            <person name="Clum A."/>
            <person name="LaButti K.M."/>
            <person name="Lindquist E.A."/>
            <person name="Yee Ngan C."/>
            <person name="Ohm R.A."/>
            <person name="Salamov A.A."/>
            <person name="Grigoriev I.V."/>
            <person name="Spatafora J.W."/>
            <person name="Berbee M.L."/>
        </authorList>
    </citation>
    <scope>NUCLEOTIDE SEQUENCE [LARGE SCALE GENOMIC DNA]</scope>
    <source>
        <strain evidence="5 6">JEL478</strain>
    </source>
</reference>
<evidence type="ECO:0000313" key="5">
    <source>
        <dbReference type="EMBL" id="KXS16497.1"/>
    </source>
</evidence>
<dbReference type="AlphaFoldDB" id="A0A139AI86"/>
<accession>A0A139AI86</accession>
<evidence type="ECO:0000256" key="2">
    <source>
        <dbReference type="ARBA" id="ARBA00022771"/>
    </source>
</evidence>
<keyword evidence="1" id="KW-0479">Metal-binding</keyword>
<dbReference type="Gene3D" id="6.10.140.2220">
    <property type="match status" value="1"/>
</dbReference>